<dbReference type="InterPro" id="IPR044611">
    <property type="entry name" value="E3A/B/C-like"/>
</dbReference>
<dbReference type="Pfam" id="PF00632">
    <property type="entry name" value="HECT"/>
    <property type="match status" value="1"/>
</dbReference>
<dbReference type="RefSeq" id="XP_025596503.1">
    <property type="nucleotide sequence ID" value="XM_025743040.1"/>
</dbReference>
<name>A0A316Z593_9BASI</name>
<dbReference type="EMBL" id="KZ819300">
    <property type="protein sequence ID" value="PWN96224.1"/>
    <property type="molecule type" value="Genomic_DNA"/>
</dbReference>
<dbReference type="InterPro" id="IPR000569">
    <property type="entry name" value="HECT_dom"/>
</dbReference>
<dbReference type="GO" id="GO:0000209">
    <property type="term" value="P:protein polyubiquitination"/>
    <property type="evidence" value="ECO:0007669"/>
    <property type="project" value="InterPro"/>
</dbReference>
<dbReference type="STRING" id="58919.A0A316Z593"/>
<evidence type="ECO:0000259" key="6">
    <source>
        <dbReference type="PROSITE" id="PS50237"/>
    </source>
</evidence>
<evidence type="ECO:0000256" key="1">
    <source>
        <dbReference type="ARBA" id="ARBA00000885"/>
    </source>
</evidence>
<keyword evidence="3" id="KW-0808">Transferase</keyword>
<proteinExistence type="predicted"/>
<dbReference type="Gene3D" id="3.90.1750.10">
    <property type="entry name" value="Hect, E3 ligase catalytic domains"/>
    <property type="match status" value="1"/>
</dbReference>
<evidence type="ECO:0000256" key="3">
    <source>
        <dbReference type="ARBA" id="ARBA00022679"/>
    </source>
</evidence>
<dbReference type="CDD" id="cd23767">
    <property type="entry name" value="IQCD"/>
    <property type="match status" value="1"/>
</dbReference>
<dbReference type="InterPro" id="IPR035983">
    <property type="entry name" value="Hect_E3_ubiquitin_ligase"/>
</dbReference>
<dbReference type="FunFam" id="3.30.2160.10:FF:000002">
    <property type="entry name" value="Putative Ubiquitin-protein ligase E3C"/>
    <property type="match status" value="1"/>
</dbReference>
<evidence type="ECO:0000256" key="4">
    <source>
        <dbReference type="ARBA" id="ARBA00022786"/>
    </source>
</evidence>
<dbReference type="GeneID" id="37270584"/>
<dbReference type="PANTHER" id="PTHR45700">
    <property type="entry name" value="UBIQUITIN-PROTEIN LIGASE E3C"/>
    <property type="match status" value="1"/>
</dbReference>
<feature type="active site" description="Glycyl thioester intermediate" evidence="5">
    <location>
        <position position="1033"/>
    </location>
</feature>
<evidence type="ECO:0000256" key="2">
    <source>
        <dbReference type="ARBA" id="ARBA00012485"/>
    </source>
</evidence>
<keyword evidence="4 5" id="KW-0833">Ubl conjugation pathway</keyword>
<dbReference type="CDD" id="cd00078">
    <property type="entry name" value="HECTc"/>
    <property type="match status" value="1"/>
</dbReference>
<evidence type="ECO:0000313" key="8">
    <source>
        <dbReference type="Proteomes" id="UP000245946"/>
    </source>
</evidence>
<organism evidence="7 8">
    <name type="scientific">Tilletiopsis washingtonensis</name>
    <dbReference type="NCBI Taxonomy" id="58919"/>
    <lineage>
        <taxon>Eukaryota</taxon>
        <taxon>Fungi</taxon>
        <taxon>Dikarya</taxon>
        <taxon>Basidiomycota</taxon>
        <taxon>Ustilaginomycotina</taxon>
        <taxon>Exobasidiomycetes</taxon>
        <taxon>Entylomatales</taxon>
        <taxon>Entylomatales incertae sedis</taxon>
        <taxon>Tilletiopsis</taxon>
    </lineage>
</organism>
<gene>
    <name evidence="7" type="ORF">FA09DRAFT_331464</name>
</gene>
<dbReference type="PROSITE" id="PS50096">
    <property type="entry name" value="IQ"/>
    <property type="match status" value="1"/>
</dbReference>
<keyword evidence="8" id="KW-1185">Reference proteome</keyword>
<dbReference type="AlphaFoldDB" id="A0A316Z593"/>
<dbReference type="SMART" id="SM00119">
    <property type="entry name" value="HECTc"/>
    <property type="match status" value="1"/>
</dbReference>
<dbReference type="OrthoDB" id="8068875at2759"/>
<dbReference type="Gene3D" id="3.30.2160.10">
    <property type="entry name" value="Hect, E3 ligase catalytic domain"/>
    <property type="match status" value="1"/>
</dbReference>
<dbReference type="GO" id="GO:0006511">
    <property type="term" value="P:ubiquitin-dependent protein catabolic process"/>
    <property type="evidence" value="ECO:0007669"/>
    <property type="project" value="TreeGrafter"/>
</dbReference>
<dbReference type="Proteomes" id="UP000245946">
    <property type="component" value="Unassembled WGS sequence"/>
</dbReference>
<dbReference type="GO" id="GO:0061630">
    <property type="term" value="F:ubiquitin protein ligase activity"/>
    <property type="evidence" value="ECO:0007669"/>
    <property type="project" value="UniProtKB-EC"/>
</dbReference>
<dbReference type="EC" id="2.3.2.26" evidence="2"/>
<comment type="catalytic activity">
    <reaction evidence="1">
        <text>S-ubiquitinyl-[E2 ubiquitin-conjugating enzyme]-L-cysteine + [acceptor protein]-L-lysine = [E2 ubiquitin-conjugating enzyme]-L-cysteine + N(6)-ubiquitinyl-[acceptor protein]-L-lysine.</text>
        <dbReference type="EC" id="2.3.2.26"/>
    </reaction>
</comment>
<dbReference type="Gene3D" id="3.30.2410.10">
    <property type="entry name" value="Hect, E3 ligase catalytic domain"/>
    <property type="match status" value="1"/>
</dbReference>
<reference evidence="7 8" key="1">
    <citation type="journal article" date="2018" name="Mol. Biol. Evol.">
        <title>Broad Genomic Sampling Reveals a Smut Pathogenic Ancestry of the Fungal Clade Ustilaginomycotina.</title>
        <authorList>
            <person name="Kijpornyongpan T."/>
            <person name="Mondo S.J."/>
            <person name="Barry K."/>
            <person name="Sandor L."/>
            <person name="Lee J."/>
            <person name="Lipzen A."/>
            <person name="Pangilinan J."/>
            <person name="LaButti K."/>
            <person name="Hainaut M."/>
            <person name="Henrissat B."/>
            <person name="Grigoriev I.V."/>
            <person name="Spatafora J.W."/>
            <person name="Aime M.C."/>
        </authorList>
    </citation>
    <scope>NUCLEOTIDE SEQUENCE [LARGE SCALE GENOMIC DNA]</scope>
    <source>
        <strain evidence="7 8">MCA 4186</strain>
    </source>
</reference>
<evidence type="ECO:0000256" key="5">
    <source>
        <dbReference type="PROSITE-ProRule" id="PRU00104"/>
    </source>
</evidence>
<dbReference type="FunFam" id="3.30.2410.10:FF:000011">
    <property type="entry name" value="Putative Ubiquitin-protein ligase E3C"/>
    <property type="match status" value="1"/>
</dbReference>
<dbReference type="SUPFAM" id="SSF56204">
    <property type="entry name" value="Hect, E3 ligase catalytic domain"/>
    <property type="match status" value="1"/>
</dbReference>
<dbReference type="PANTHER" id="PTHR45700:SF2">
    <property type="entry name" value="UBIQUITIN-PROTEIN LIGASE E3C"/>
    <property type="match status" value="1"/>
</dbReference>
<evidence type="ECO:0000313" key="7">
    <source>
        <dbReference type="EMBL" id="PWN96224.1"/>
    </source>
</evidence>
<protein>
    <recommendedName>
        <fullName evidence="2">HECT-type E3 ubiquitin transferase</fullName>
        <ecNumber evidence="2">2.3.2.26</ecNumber>
    </recommendedName>
</protein>
<feature type="domain" description="HECT" evidence="6">
    <location>
        <begin position="730"/>
        <end position="1065"/>
    </location>
</feature>
<dbReference type="PROSITE" id="PS50237">
    <property type="entry name" value="HECT"/>
    <property type="match status" value="1"/>
</dbReference>
<accession>A0A316Z593</accession>
<sequence>MNAEYNFTGAARTRTINLGGPRGASAAQLAASARAERALRQAERDRARSATRVQAVWRGRTEARRIRAQRVKDFVAQQQVVLRHSAEPSESEDRQVAHVRWLRLLCATRGAPEEGQLLRVWSQTMQIDDALFTLYASPHASSWRTLVSLAVRCLLARLGSATPSAERNAESLAALSLLLRLCDPAAAGGQADFAVQFAQSLVCASLYPALHAHLVSFPVDRKASPTLQPTIDLALVPITLKVPGALQAFVLHILAVPHLPARVPLPSLARLAADLPLLDVLRCIDPVPSTPYLLANLIALSARRVPQLKNANELSTYLDTLSKMQDALPRSTFEGALEGTAGSTAVPDVHLEQASSSRTVTDVATHKRLSGLVAPSHLSALMTASTKFSSSRPALTRFLVSTLEAWPASARDRVFSATLFGPGPPNGLVRELWRGWVRGGPLAKAIGQAGHGGAGGARAAVATMDSAELAEGWGPLLLLVELYSRVLLTLGDDEFRPPASAPGSSSSSPSRNPLTLDEIVTFSALLRTMSFSLYWLEGSSGLPDLSTRVPNFRLTRIELRSLFTNLLRQIHARDARKRFAPEGHWLMTSEMDLNSFIQTVMLEEDELAEPLNNAAPTEDDWEMQDEFDEDDEILPVSSRLQALRRTQESGSNLNARQLAFLSPRLGVLNNIPFTIPFELRVEIFRQFIYRDHERRKRAGLRVRHTRTVRIRRSEVAHDGFLALNPLGAALKDRVLIEFIDDWGNVEAGIDGGGLFKEFLTSLITQAFDTNRGLWLATEQQELYPNPHAYAREPEQLEWYQFLGRVLGKALYMGILVDIKFARFFLSKWLGRQGYLDDLASLDSLDPVMYRGLLYLKNYDGDVEADLALNFTVQSDELGHVTSHDLIPGGSNIPVTRENRLSYIYRVSHWRLTGQIARQCDAFFSGLSDIIDPRWLRILDVDELKVLVCGTEEPIDLTDLRANTELGGYDDKDEAIEHFWAALHSFTPNERRAMLKFVTSCPSPPLLGFSELRPKFGIRQAGNDDTRLPTASTCVNLLKLPRYTSVAQTREKLLYAINSNAGFDLS</sequence>